<feature type="transmembrane region" description="Helical" evidence="17">
    <location>
        <begin position="135"/>
        <end position="154"/>
    </location>
</feature>
<evidence type="ECO:0000256" key="8">
    <source>
        <dbReference type="ARBA" id="ARBA00022776"/>
    </source>
</evidence>
<evidence type="ECO:0000256" key="15">
    <source>
        <dbReference type="ARBA" id="ARBA00023328"/>
    </source>
</evidence>
<feature type="compositionally biased region" description="Pro residues" evidence="16">
    <location>
        <begin position="693"/>
        <end position="707"/>
    </location>
</feature>
<feature type="compositionally biased region" description="Low complexity" evidence="16">
    <location>
        <begin position="576"/>
        <end position="586"/>
    </location>
</feature>
<evidence type="ECO:0000256" key="13">
    <source>
        <dbReference type="ARBA" id="ARBA00023242"/>
    </source>
</evidence>
<dbReference type="PANTHER" id="PTHR15459">
    <property type="entry name" value="POLYAMINE-MODULATED FACTOR 1"/>
    <property type="match status" value="1"/>
</dbReference>
<dbReference type="Proteomes" id="UP000800093">
    <property type="component" value="Unassembled WGS sequence"/>
</dbReference>
<keyword evidence="13" id="KW-0539">Nucleus</keyword>
<dbReference type="CDD" id="cd08760">
    <property type="entry name" value="Cyt_b561_FRRS1_like"/>
    <property type="match status" value="1"/>
</dbReference>
<organism evidence="19 20">
    <name type="scientific">Lojkania enalia</name>
    <dbReference type="NCBI Taxonomy" id="147567"/>
    <lineage>
        <taxon>Eukaryota</taxon>
        <taxon>Fungi</taxon>
        <taxon>Dikarya</taxon>
        <taxon>Ascomycota</taxon>
        <taxon>Pezizomycotina</taxon>
        <taxon>Dothideomycetes</taxon>
        <taxon>Pleosporomycetidae</taxon>
        <taxon>Pleosporales</taxon>
        <taxon>Pleosporales incertae sedis</taxon>
        <taxon>Lojkania</taxon>
    </lineage>
</organism>
<dbReference type="InterPro" id="IPR007128">
    <property type="entry name" value="PMF1/Nnf1"/>
</dbReference>
<dbReference type="GO" id="GO:0007059">
    <property type="term" value="P:chromosome segregation"/>
    <property type="evidence" value="ECO:0007669"/>
    <property type="project" value="TreeGrafter"/>
</dbReference>
<dbReference type="AlphaFoldDB" id="A0A9P4NDF7"/>
<comment type="subcellular location">
    <subcellularLocation>
        <location evidence="3">Chromosome</location>
        <location evidence="3">Centromere</location>
        <location evidence="3">Kinetochore</location>
    </subcellularLocation>
    <subcellularLocation>
        <location evidence="2">Membrane</location>
    </subcellularLocation>
    <subcellularLocation>
        <location evidence="1">Nucleus</location>
    </subcellularLocation>
</comment>
<keyword evidence="11 17" id="KW-1133">Transmembrane helix</keyword>
<feature type="transmembrane region" description="Helical" evidence="17">
    <location>
        <begin position="201"/>
        <end position="219"/>
    </location>
</feature>
<feature type="compositionally biased region" description="Low complexity" evidence="16">
    <location>
        <begin position="673"/>
        <end position="687"/>
    </location>
</feature>
<feature type="compositionally biased region" description="Basic and acidic residues" evidence="16">
    <location>
        <begin position="429"/>
        <end position="438"/>
    </location>
</feature>
<proteinExistence type="predicted"/>
<reference evidence="20" key="1">
    <citation type="journal article" date="2020" name="Stud. Mycol.">
        <title>101 Dothideomycetes genomes: A test case for predicting lifestyles and emergence of pathogens.</title>
        <authorList>
            <person name="Haridas S."/>
            <person name="Albert R."/>
            <person name="Binder M."/>
            <person name="Bloem J."/>
            <person name="LaButti K."/>
            <person name="Salamov A."/>
            <person name="Andreopoulos B."/>
            <person name="Baker S."/>
            <person name="Barry K."/>
            <person name="Bills G."/>
            <person name="Bluhm B."/>
            <person name="Cannon C."/>
            <person name="Castanera R."/>
            <person name="Culley D."/>
            <person name="Daum C."/>
            <person name="Ezra D."/>
            <person name="Gonzalez J."/>
            <person name="Henrissat B."/>
            <person name="Kuo A."/>
            <person name="Liang C."/>
            <person name="Lipzen A."/>
            <person name="Lutzoni F."/>
            <person name="Magnuson J."/>
            <person name="Mondo S."/>
            <person name="Nolan M."/>
            <person name="Ohm R."/>
            <person name="Pangilinan J."/>
            <person name="Park H.-J."/>
            <person name="Ramirez L."/>
            <person name="Alfaro M."/>
            <person name="Sun H."/>
            <person name="Tritt A."/>
            <person name="Yoshinaga Y."/>
            <person name="Zwiers L.-H."/>
            <person name="Turgeon B."/>
            <person name="Goodwin S."/>
            <person name="Spatafora J."/>
            <person name="Crous P."/>
            <person name="Grigoriev I."/>
        </authorList>
    </citation>
    <scope>NUCLEOTIDE SEQUENCE [LARGE SCALE GENOMIC DNA]</scope>
    <source>
        <strain evidence="20">CBS 304.66</strain>
    </source>
</reference>
<name>A0A9P4NDF7_9PLEO</name>
<feature type="transmembrane region" description="Helical" evidence="17">
    <location>
        <begin position="102"/>
        <end position="123"/>
    </location>
</feature>
<keyword evidence="6" id="KW-0132">Cell division</keyword>
<gene>
    <name evidence="19" type="ORF">CC78DRAFT_611212</name>
</gene>
<evidence type="ECO:0000259" key="18">
    <source>
        <dbReference type="PROSITE" id="PS50939"/>
    </source>
</evidence>
<feature type="compositionally biased region" description="Basic and acidic residues" evidence="16">
    <location>
        <begin position="619"/>
        <end position="644"/>
    </location>
</feature>
<evidence type="ECO:0000256" key="5">
    <source>
        <dbReference type="ARBA" id="ARBA00022454"/>
    </source>
</evidence>
<dbReference type="SMART" id="SM00665">
    <property type="entry name" value="B561"/>
    <property type="match status" value="1"/>
</dbReference>
<feature type="domain" description="Cytochrome b561" evidence="18">
    <location>
        <begin position="32"/>
        <end position="230"/>
    </location>
</feature>
<feature type="region of interest" description="Disordered" evidence="16">
    <location>
        <begin position="479"/>
        <end position="774"/>
    </location>
</feature>
<dbReference type="GO" id="GO:0051301">
    <property type="term" value="P:cell division"/>
    <property type="evidence" value="ECO:0007669"/>
    <property type="project" value="UniProtKB-KW"/>
</dbReference>
<protein>
    <recommendedName>
        <fullName evidence="18">Cytochrome b561 domain-containing protein</fullName>
    </recommendedName>
</protein>
<evidence type="ECO:0000256" key="14">
    <source>
        <dbReference type="ARBA" id="ARBA00023306"/>
    </source>
</evidence>
<evidence type="ECO:0000256" key="10">
    <source>
        <dbReference type="ARBA" id="ARBA00022982"/>
    </source>
</evidence>
<dbReference type="Gene3D" id="1.20.120.1770">
    <property type="match status" value="1"/>
</dbReference>
<evidence type="ECO:0000256" key="7">
    <source>
        <dbReference type="ARBA" id="ARBA00022692"/>
    </source>
</evidence>
<keyword evidence="7 17" id="KW-0812">Transmembrane</keyword>
<dbReference type="PANTHER" id="PTHR15459:SF2">
    <property type="entry name" value="CYTOCHROME B561 DOMAIN-CONTAINING PROTEIN"/>
    <property type="match status" value="1"/>
</dbReference>
<dbReference type="GO" id="GO:0000444">
    <property type="term" value="C:MIS12/MIND type complex"/>
    <property type="evidence" value="ECO:0007669"/>
    <property type="project" value="InterPro"/>
</dbReference>
<dbReference type="EMBL" id="ML986578">
    <property type="protein sequence ID" value="KAF2271204.1"/>
    <property type="molecule type" value="Genomic_DNA"/>
</dbReference>
<feature type="compositionally biased region" description="Basic and acidic residues" evidence="16">
    <location>
        <begin position="663"/>
        <end position="672"/>
    </location>
</feature>
<evidence type="ECO:0000256" key="11">
    <source>
        <dbReference type="ARBA" id="ARBA00022989"/>
    </source>
</evidence>
<evidence type="ECO:0000313" key="20">
    <source>
        <dbReference type="Proteomes" id="UP000800093"/>
    </source>
</evidence>
<sequence length="774" mass="84983">MSTDPLSPPGSSVYSSDTMYVGDGTWDSQRNTFLLPNLQGYNLATTQYNGMGNRFRNMVGYRSVIRGHGILAAITFLFVVPFAILIARFYHRNPRMALRIHIWLQILTVLLSTAVFILGFQAVGIKRSLTNPHHGIGVAMYTLILVQAFGGCIIHRREKGKERFKVPLKLMLHQWLGRAIALLGVVQVALGLTLYGSPRVLFILYALWGFILLAAYFILSYRNQPDVGFDDRGTYITERTGSTRRSGRGHGGLKALAAAGAAGAGLAALRRRSRSRSRRRHSGSRQDVISSRHTSRHSGSYVDDEKYIEDDRRGRNWRDRLLGATAATGGILAIRSLFNRKKHALTETGSDVSYNRTIGRSEVTQTDLSRLEEGRAPDSPANDKWRRVGERESVQAAAITGSPLRHNRRQRSGASIDSYDSRTSFSDDPQTRQHESHGLRSGIATLGAIGFLRHQWNKRRNRKEEDRVNELRQQDIEQERIARVNSHRKKFTGDGSAPPRRNLPPSTILSESDISGATPALSRSNIPPPPRGTTSFTNMETTAGPSTIPPPPVLIESGSEGYASAGGRQHRRHRPTGLGAAATEAGASGGSPSRRDTSKRRGSHEGSISSPPVSVKVKMHNDGRHVTLRRLDAEEAAAEREARRTGRRRRNGNGSISSLGDTDNDRWRRTEAMEAAQAQQMAQPAAPIRMPEPIIPGPSPGPPPPPASSTQQISLPPPPPIPAAAGSVLSSPHGTNIQGTETDVSNYDSNRRRRRAERAQAKQARLGGSRVEFS</sequence>
<keyword evidence="10" id="KW-0249">Electron transport</keyword>
<dbReference type="InterPro" id="IPR006593">
    <property type="entry name" value="Cyt_b561/ferric_Rdtase_TM"/>
</dbReference>
<feature type="transmembrane region" description="Helical" evidence="17">
    <location>
        <begin position="70"/>
        <end position="90"/>
    </location>
</feature>
<feature type="region of interest" description="Disordered" evidence="16">
    <location>
        <begin position="270"/>
        <end position="303"/>
    </location>
</feature>
<keyword evidence="9" id="KW-0995">Kinetochore</keyword>
<keyword evidence="5" id="KW-0158">Chromosome</keyword>
<feature type="compositionally biased region" description="Basic residues" evidence="16">
    <location>
        <begin position="270"/>
        <end position="283"/>
    </location>
</feature>
<feature type="transmembrane region" description="Helical" evidence="17">
    <location>
        <begin position="321"/>
        <end position="338"/>
    </location>
</feature>
<evidence type="ECO:0000256" key="4">
    <source>
        <dbReference type="ARBA" id="ARBA00022448"/>
    </source>
</evidence>
<evidence type="ECO:0000256" key="17">
    <source>
        <dbReference type="SAM" id="Phobius"/>
    </source>
</evidence>
<feature type="compositionally biased region" description="Low complexity" evidence="16">
    <location>
        <begin position="556"/>
        <end position="567"/>
    </location>
</feature>
<evidence type="ECO:0000256" key="3">
    <source>
        <dbReference type="ARBA" id="ARBA00004629"/>
    </source>
</evidence>
<dbReference type="Pfam" id="PF03188">
    <property type="entry name" value="Cytochrom_B561"/>
    <property type="match status" value="1"/>
</dbReference>
<evidence type="ECO:0000256" key="6">
    <source>
        <dbReference type="ARBA" id="ARBA00022618"/>
    </source>
</evidence>
<dbReference type="GO" id="GO:0005634">
    <property type="term" value="C:nucleus"/>
    <property type="evidence" value="ECO:0007669"/>
    <property type="project" value="UniProtKB-SubCell"/>
</dbReference>
<keyword evidence="15" id="KW-0137">Centromere</keyword>
<feature type="compositionally biased region" description="Polar residues" evidence="16">
    <location>
        <begin position="504"/>
        <end position="525"/>
    </location>
</feature>
<evidence type="ECO:0000256" key="9">
    <source>
        <dbReference type="ARBA" id="ARBA00022838"/>
    </source>
</evidence>
<evidence type="ECO:0000256" key="12">
    <source>
        <dbReference type="ARBA" id="ARBA00023136"/>
    </source>
</evidence>
<keyword evidence="20" id="KW-1185">Reference proteome</keyword>
<evidence type="ECO:0000256" key="1">
    <source>
        <dbReference type="ARBA" id="ARBA00004123"/>
    </source>
</evidence>
<dbReference type="GO" id="GO:0016020">
    <property type="term" value="C:membrane"/>
    <property type="evidence" value="ECO:0007669"/>
    <property type="project" value="UniProtKB-SubCell"/>
</dbReference>
<feature type="region of interest" description="Disordered" evidence="16">
    <location>
        <begin position="365"/>
        <end position="441"/>
    </location>
</feature>
<feature type="compositionally biased region" description="Basic and acidic residues" evidence="16">
    <location>
        <begin position="369"/>
        <end position="393"/>
    </location>
</feature>
<evidence type="ECO:0000256" key="2">
    <source>
        <dbReference type="ARBA" id="ARBA00004370"/>
    </source>
</evidence>
<keyword evidence="8" id="KW-0498">Mitosis</keyword>
<keyword evidence="12 17" id="KW-0472">Membrane</keyword>
<evidence type="ECO:0000256" key="16">
    <source>
        <dbReference type="SAM" id="MobiDB-lite"/>
    </source>
</evidence>
<feature type="compositionally biased region" description="Polar residues" evidence="16">
    <location>
        <begin position="532"/>
        <end position="545"/>
    </location>
</feature>
<evidence type="ECO:0000313" key="19">
    <source>
        <dbReference type="EMBL" id="KAF2271204.1"/>
    </source>
</evidence>
<feature type="transmembrane region" description="Helical" evidence="17">
    <location>
        <begin position="175"/>
        <end position="195"/>
    </location>
</feature>
<keyword evidence="14" id="KW-0131">Cell cycle</keyword>
<keyword evidence="4" id="KW-0813">Transport</keyword>
<dbReference type="OrthoDB" id="19261at2759"/>
<comment type="caution">
    <text evidence="19">The sequence shown here is derived from an EMBL/GenBank/DDBJ whole genome shotgun (WGS) entry which is preliminary data.</text>
</comment>
<feature type="compositionally biased region" description="Polar residues" evidence="16">
    <location>
        <begin position="652"/>
        <end position="661"/>
    </location>
</feature>
<accession>A0A9P4NDF7</accession>
<dbReference type="PROSITE" id="PS50939">
    <property type="entry name" value="CYTOCHROME_B561"/>
    <property type="match status" value="1"/>
</dbReference>
<feature type="compositionally biased region" description="Polar residues" evidence="16">
    <location>
        <begin position="728"/>
        <end position="748"/>
    </location>
</feature>